<dbReference type="Pfam" id="PF00962">
    <property type="entry name" value="A_deaminase"/>
    <property type="match status" value="2"/>
</dbReference>
<dbReference type="PANTHER" id="PTHR43114:SF7">
    <property type="entry name" value="ADENOSINE DEAMINASE DOMAIN-CONTAINING PROTEIN"/>
    <property type="match status" value="1"/>
</dbReference>
<feature type="domain" description="Adenosine deaminase" evidence="4">
    <location>
        <begin position="51"/>
        <end position="272"/>
    </location>
</feature>
<keyword evidence="2" id="KW-0479">Metal-binding</keyword>
<protein>
    <recommendedName>
        <fullName evidence="4">Adenosine deaminase domain-containing protein</fullName>
    </recommendedName>
</protein>
<feature type="domain" description="Adenosine deaminase" evidence="4">
    <location>
        <begin position="292"/>
        <end position="409"/>
    </location>
</feature>
<dbReference type="GO" id="GO:0043103">
    <property type="term" value="P:hypoxanthine salvage"/>
    <property type="evidence" value="ECO:0007669"/>
    <property type="project" value="TreeGrafter"/>
</dbReference>
<dbReference type="AlphaFoldDB" id="A0AAN6D9D0"/>
<evidence type="ECO:0000256" key="2">
    <source>
        <dbReference type="ARBA" id="ARBA00022723"/>
    </source>
</evidence>
<dbReference type="SUPFAM" id="SSF51556">
    <property type="entry name" value="Metallo-dependent hydrolases"/>
    <property type="match status" value="1"/>
</dbReference>
<comment type="cofactor">
    <cofactor evidence="1">
        <name>Zn(2+)</name>
        <dbReference type="ChEBI" id="CHEBI:29105"/>
    </cofactor>
</comment>
<dbReference type="GO" id="GO:0000034">
    <property type="term" value="F:adenine deaminase activity"/>
    <property type="evidence" value="ECO:0007669"/>
    <property type="project" value="TreeGrafter"/>
</dbReference>
<comment type="caution">
    <text evidence="5">The sequence shown here is derived from an EMBL/GenBank/DDBJ whole genome shotgun (WGS) entry which is preliminary data.</text>
</comment>
<dbReference type="Proteomes" id="UP000697297">
    <property type="component" value="Unassembled WGS sequence"/>
</dbReference>
<evidence type="ECO:0000256" key="3">
    <source>
        <dbReference type="ARBA" id="ARBA00022801"/>
    </source>
</evidence>
<dbReference type="InterPro" id="IPR006330">
    <property type="entry name" value="Ado/ade_deaminase"/>
</dbReference>
<dbReference type="EMBL" id="JAHLUH010000002">
    <property type="protein sequence ID" value="KAG7729692.1"/>
    <property type="molecule type" value="Genomic_DNA"/>
</dbReference>
<reference evidence="5 7" key="1">
    <citation type="journal article" date="2021" name="G3 (Bethesda)">
        <title>Genomic diversity, chromosomal rearrangements, and interspecies hybridization in the ogataea polymorpha species complex.</title>
        <authorList>
            <person name="Hanson S.J."/>
            <person name="Cinneide E.O."/>
            <person name="Salzberg L.I."/>
            <person name="Wolfe K.H."/>
            <person name="McGowan J."/>
            <person name="Fitzpatrick D.A."/>
            <person name="Matlin K."/>
        </authorList>
    </citation>
    <scope>NUCLEOTIDE SEQUENCE</scope>
    <source>
        <strain evidence="6">81-436-3</strain>
        <strain evidence="5">83-405-1</strain>
    </source>
</reference>
<evidence type="ECO:0000313" key="5">
    <source>
        <dbReference type="EMBL" id="KAG7729692.1"/>
    </source>
</evidence>
<dbReference type="InterPro" id="IPR001365">
    <property type="entry name" value="A_deaminase_dom"/>
</dbReference>
<sequence>MLSGIDKAEKKGNKKFCEMIDGCVPREGILLAVPTPYLNSMSFSDFVTELPKCEQHLHIEGTLTAERRWLCAQANNIEIPGVKSLEQLKGQYLTEYLYEEGQDATKYLQEFLEIYYASMNVLLTEDDFYHLALDYIKVAQAQNIRYLEAFFDPQAHTSRGVSLDTVMNGLLKAQGEASNYGVQLHWVLCILRDMSAESALETVRRAEPYKNKIIALGLDSDEHDNPPSKFQESFLMARKYGWKITSHCDVDQKNTHEHIRYAVTELGGKRLSPKQCELENPELYLTPQLESGADRIDHGMNIADKEELLQLVKKANLGLTLCPMGYQKHLGPQNVFPKVKKIHQFGIPITLNSDDPAYLVYSKTETILGVAEGCQFSFKEIYEFEKNAIKMAWTPDVDFKRKFISDLDTVYSKYC</sequence>
<dbReference type="GO" id="GO:0005829">
    <property type="term" value="C:cytosol"/>
    <property type="evidence" value="ECO:0007669"/>
    <property type="project" value="TreeGrafter"/>
</dbReference>
<name>A0AAN6D9D0_9ASCO</name>
<evidence type="ECO:0000259" key="4">
    <source>
        <dbReference type="Pfam" id="PF00962"/>
    </source>
</evidence>
<gene>
    <name evidence="5" type="ORF">KL933_000772</name>
    <name evidence="6" type="ORF">KL946_004758</name>
</gene>
<accession>A0AAN6D9D0</accession>
<evidence type="ECO:0000313" key="6">
    <source>
        <dbReference type="EMBL" id="KAG7762362.1"/>
    </source>
</evidence>
<keyword evidence="7" id="KW-1185">Reference proteome</keyword>
<keyword evidence="3" id="KW-0378">Hydrolase</keyword>
<evidence type="ECO:0000313" key="7">
    <source>
        <dbReference type="Proteomes" id="UP000697297"/>
    </source>
</evidence>
<dbReference type="GO" id="GO:0046872">
    <property type="term" value="F:metal ion binding"/>
    <property type="evidence" value="ECO:0007669"/>
    <property type="project" value="UniProtKB-KW"/>
</dbReference>
<evidence type="ECO:0000256" key="1">
    <source>
        <dbReference type="ARBA" id="ARBA00001947"/>
    </source>
</evidence>
<dbReference type="GO" id="GO:0006146">
    <property type="term" value="P:adenine catabolic process"/>
    <property type="evidence" value="ECO:0007669"/>
    <property type="project" value="TreeGrafter"/>
</dbReference>
<dbReference type="PANTHER" id="PTHR43114">
    <property type="entry name" value="ADENINE DEAMINASE"/>
    <property type="match status" value="1"/>
</dbReference>
<proteinExistence type="predicted"/>
<dbReference type="Proteomes" id="UP000738402">
    <property type="component" value="Unassembled WGS sequence"/>
</dbReference>
<dbReference type="Gene3D" id="3.20.20.140">
    <property type="entry name" value="Metal-dependent hydrolases"/>
    <property type="match status" value="1"/>
</dbReference>
<organism evidence="5 8">
    <name type="scientific">Ogataea haglerorum</name>
    <dbReference type="NCBI Taxonomy" id="1937702"/>
    <lineage>
        <taxon>Eukaryota</taxon>
        <taxon>Fungi</taxon>
        <taxon>Dikarya</taxon>
        <taxon>Ascomycota</taxon>
        <taxon>Saccharomycotina</taxon>
        <taxon>Pichiomycetes</taxon>
        <taxon>Pichiales</taxon>
        <taxon>Pichiaceae</taxon>
        <taxon>Ogataea</taxon>
    </lineage>
</organism>
<evidence type="ECO:0000313" key="8">
    <source>
        <dbReference type="Proteomes" id="UP000738402"/>
    </source>
</evidence>
<dbReference type="InterPro" id="IPR032466">
    <property type="entry name" value="Metal_Hydrolase"/>
</dbReference>
<dbReference type="EMBL" id="JAHLUN010000015">
    <property type="protein sequence ID" value="KAG7762362.1"/>
    <property type="molecule type" value="Genomic_DNA"/>
</dbReference>